<comment type="caution">
    <text evidence="1">The sequence shown here is derived from an EMBL/GenBank/DDBJ whole genome shotgun (WGS) entry which is preliminary data.</text>
</comment>
<proteinExistence type="predicted"/>
<organism evidence="1 2">
    <name type="scientific">Thraustotheca clavata</name>
    <dbReference type="NCBI Taxonomy" id="74557"/>
    <lineage>
        <taxon>Eukaryota</taxon>
        <taxon>Sar</taxon>
        <taxon>Stramenopiles</taxon>
        <taxon>Oomycota</taxon>
        <taxon>Saprolegniomycetes</taxon>
        <taxon>Saprolegniales</taxon>
        <taxon>Achlyaceae</taxon>
        <taxon>Thraustotheca</taxon>
    </lineage>
</organism>
<dbReference type="EMBL" id="JNBS01000351">
    <property type="protein sequence ID" value="OQS06365.1"/>
    <property type="molecule type" value="Genomic_DNA"/>
</dbReference>
<gene>
    <name evidence="1" type="ORF">THRCLA_01587</name>
</gene>
<name>A0A1W0A805_9STRA</name>
<protein>
    <submittedName>
        <fullName evidence="1">Uncharacterized protein</fullName>
    </submittedName>
</protein>
<evidence type="ECO:0000313" key="1">
    <source>
        <dbReference type="EMBL" id="OQS06365.1"/>
    </source>
</evidence>
<dbReference type="OrthoDB" id="543276at2759"/>
<evidence type="ECO:0000313" key="2">
    <source>
        <dbReference type="Proteomes" id="UP000243217"/>
    </source>
</evidence>
<keyword evidence="2" id="KW-1185">Reference proteome</keyword>
<sequence>MILPNGLTLTYFHHFIDIHGGRTAFQGLTTAQVCYQFVVPYTTDSKLSLVDHVRLNTNDVDYPCMVIYILGILTHSLLTKDEPVLWFCVFANNQHRAAEMQFAWWQSTFKQSLEAIGNVLMILHPCNNPVTLTRSWCIFEVYVSILVGASFQVAMASNQANVCFDDLLADMSLFHNMLSCINSKDAKSTVASDKASIDEVIVAEVGFVALDRMVLDRFEKWMVDSMEDRISSAGNDLEKAKYLKSLGELHGIIDHIADGVNPINEAYKIYLSELGRDNPNTLATLAIQTMYRGRLLGPNAELEQTLIDVVGKLEQILGPMHEETLNGIFMLGDFYGGVFQSPNKAVDTLGVLSNRMDEVFGPLSHQTMMVKLSCIGYQRELIGDEKYLILINDFTSQAREALGSSHPLTLTAIDLGFRAHHSKGGVDQELEVFQSSTRLFGDEHSNTLQSALSLSRAYFEEVWPFLCLKVFWNIIMSPQLPSLSKALLLVYIGVMLQHVALWHDQWYGMACDGCDMPCFGVLYMCPTCTILSKWYCIPCFSNIKDSKCTKCDRNSYIVCYQFVVPYTTDSKLSLVDHVRLNNNDVDYIKLATWYISHAWSYIFLEVSVLTHSFLPDEPVMWFCVFANNQHRAAEMQFAWWQSTFKQSLEALGNVLISSFYTMLSCINSKDAKSTVASDKESIGEVIETEVGFVALDRMVLARFENGR</sequence>
<dbReference type="Proteomes" id="UP000243217">
    <property type="component" value="Unassembled WGS sequence"/>
</dbReference>
<reference evidence="1 2" key="1">
    <citation type="journal article" date="2014" name="Genome Biol. Evol.">
        <title>The secreted proteins of Achlya hypogyna and Thraustotheca clavata identify the ancestral oomycete secretome and reveal gene acquisitions by horizontal gene transfer.</title>
        <authorList>
            <person name="Misner I."/>
            <person name="Blouin N."/>
            <person name="Leonard G."/>
            <person name="Richards T.A."/>
            <person name="Lane C.E."/>
        </authorList>
    </citation>
    <scope>NUCLEOTIDE SEQUENCE [LARGE SCALE GENOMIC DNA]</scope>
    <source>
        <strain evidence="1 2">ATCC 34112</strain>
    </source>
</reference>
<accession>A0A1W0A805</accession>
<dbReference type="AlphaFoldDB" id="A0A1W0A805"/>